<keyword evidence="5" id="KW-1185">Reference proteome</keyword>
<dbReference type="InterPro" id="IPR029046">
    <property type="entry name" value="LolA/LolB/LppX"/>
</dbReference>
<dbReference type="Proteomes" id="UP000198956">
    <property type="component" value="Unassembled WGS sequence"/>
</dbReference>
<organism evidence="3 4">
    <name type="scientific">Aneurinibacillus thermoaerophilus</name>
    <dbReference type="NCBI Taxonomy" id="143495"/>
    <lineage>
        <taxon>Bacteria</taxon>
        <taxon>Bacillati</taxon>
        <taxon>Bacillota</taxon>
        <taxon>Bacilli</taxon>
        <taxon>Bacillales</taxon>
        <taxon>Paenibacillaceae</taxon>
        <taxon>Aneurinibacillus group</taxon>
        <taxon>Aneurinibacillus</taxon>
    </lineage>
</organism>
<dbReference type="OrthoDB" id="9785380at2"/>
<evidence type="ECO:0000313" key="4">
    <source>
        <dbReference type="Proteomes" id="UP000198956"/>
    </source>
</evidence>
<accession>A0A1G8D2N2</accession>
<evidence type="ECO:0000313" key="2">
    <source>
        <dbReference type="EMBL" id="QYY43165.1"/>
    </source>
</evidence>
<dbReference type="PANTHER" id="PTHR37507">
    <property type="entry name" value="SPORULATION PROTEIN YDCC"/>
    <property type="match status" value="1"/>
</dbReference>
<dbReference type="EMBL" id="FNDE01000030">
    <property type="protein sequence ID" value="SDH52048.1"/>
    <property type="molecule type" value="Genomic_DNA"/>
</dbReference>
<evidence type="ECO:0000313" key="3">
    <source>
        <dbReference type="EMBL" id="SDH52048.1"/>
    </source>
</evidence>
<dbReference type="Gene3D" id="2.50.20.10">
    <property type="entry name" value="Lipoprotein localisation LolA/LolB/LppX"/>
    <property type="match status" value="1"/>
</dbReference>
<proteinExistence type="predicted"/>
<feature type="domain" description="DUF4367" evidence="1">
    <location>
        <begin position="248"/>
        <end position="347"/>
    </location>
</feature>
<dbReference type="PANTHER" id="PTHR37507:SF2">
    <property type="entry name" value="SPORULATION PROTEIN YDCC"/>
    <property type="match status" value="1"/>
</dbReference>
<reference evidence="3 4" key="1">
    <citation type="submission" date="2016-10" db="EMBL/GenBank/DDBJ databases">
        <authorList>
            <person name="de Groot N.N."/>
        </authorList>
    </citation>
    <scope>NUCLEOTIDE SEQUENCE [LARGE SCALE GENOMIC DNA]</scope>
    <source>
        <strain evidence="3 4">L 420-91</strain>
    </source>
</reference>
<dbReference type="Proteomes" id="UP000826616">
    <property type="component" value="Chromosome"/>
</dbReference>
<dbReference type="InterPro" id="IPR025377">
    <property type="entry name" value="DUF4367"/>
</dbReference>
<gene>
    <name evidence="2" type="ORF">K3F53_02305</name>
    <name evidence="3" type="ORF">SAMN04489735_10302</name>
</gene>
<name>A0A1G8D2N2_ANETH</name>
<dbReference type="EMBL" id="CP080764">
    <property type="protein sequence ID" value="QYY43165.1"/>
    <property type="molecule type" value="Genomic_DNA"/>
</dbReference>
<sequence length="353" mass="39886">MGSLLCRKKGEGVENLKRVFSLFVLLSLLCLALVGCGSKSSEDVAGDLAKQVEKMSGYKSRASLLLQTGKTPQEYEVEVWYKKPNFYRIALTSKQRNITQIILRNEEGVFVLTPHLNKSFRFQSEWPEKHGQVYLYESLAKSIVNDTARKFQGEGENYTFEVKADYQNRSLTTQKIVLNKSLEPVRVDVMDSNMNSMITVQYSSFELNPKFDKDAFDKERNMQAAILDSVPVVADATARKHESSFGLIEPMYLPKGVSLKGITRVKDEDGYQIVLRYQGTYSFNIMENKSQATTASFVTGDPIDLGYTIGIMTGDAKKTLRWDHDGVEYTLSGEMPQEEMIEVAKSMFNQVGK</sequence>
<dbReference type="Pfam" id="PF14285">
    <property type="entry name" value="DUF4367"/>
    <property type="match status" value="1"/>
</dbReference>
<keyword evidence="3" id="KW-0449">Lipoprotein</keyword>
<evidence type="ECO:0000259" key="1">
    <source>
        <dbReference type="Pfam" id="PF14285"/>
    </source>
</evidence>
<protein>
    <submittedName>
        <fullName evidence="2">DUF4367 domain-containing protein</fullName>
    </submittedName>
    <submittedName>
        <fullName evidence="3">Outer membrane lipoprotein-sorting protein</fullName>
    </submittedName>
</protein>
<reference evidence="2 5" key="2">
    <citation type="submission" date="2021-08" db="EMBL/GenBank/DDBJ databases">
        <title>Complete genome sequence of the strain Aneurinibacillus thermoaerophilus CCM 8960.</title>
        <authorList>
            <person name="Musilova J."/>
            <person name="Kourilova X."/>
            <person name="Pernicova I."/>
            <person name="Bezdicek M."/>
            <person name="Lengerova M."/>
            <person name="Obruca S."/>
            <person name="Sedlar K."/>
        </authorList>
    </citation>
    <scope>NUCLEOTIDE SEQUENCE [LARGE SCALE GENOMIC DNA]</scope>
    <source>
        <strain evidence="2 5">CCM 8960</strain>
    </source>
</reference>
<dbReference type="AlphaFoldDB" id="A0A1G8D2N2"/>
<dbReference type="SUPFAM" id="SSF89392">
    <property type="entry name" value="Prokaryotic lipoproteins and lipoprotein localization factors"/>
    <property type="match status" value="1"/>
</dbReference>
<evidence type="ECO:0000313" key="5">
    <source>
        <dbReference type="Proteomes" id="UP000826616"/>
    </source>
</evidence>
<dbReference type="InterPro" id="IPR052944">
    <property type="entry name" value="Sporulation_related"/>
</dbReference>